<organism evidence="1 2">
    <name type="scientific">Rhodomicrobium udaipurense</name>
    <dbReference type="NCBI Taxonomy" id="1202716"/>
    <lineage>
        <taxon>Bacteria</taxon>
        <taxon>Pseudomonadati</taxon>
        <taxon>Pseudomonadota</taxon>
        <taxon>Alphaproteobacteria</taxon>
        <taxon>Hyphomicrobiales</taxon>
        <taxon>Hyphomicrobiaceae</taxon>
        <taxon>Rhodomicrobium</taxon>
    </lineage>
</organism>
<reference evidence="1 2" key="1">
    <citation type="submission" date="2020-12" db="EMBL/GenBank/DDBJ databases">
        <title>Revised draft genomes of Rhodomicrobium vannielii ATCC 17100 and Rhodomicrobium udaipurense JA643.</title>
        <authorList>
            <person name="Conners E.M."/>
            <person name="Davenport E.J."/>
            <person name="Bose A."/>
        </authorList>
    </citation>
    <scope>NUCLEOTIDE SEQUENCE [LARGE SCALE GENOMIC DNA]</scope>
    <source>
        <strain evidence="1 2">JA643</strain>
    </source>
</reference>
<name>A0A8I1G7Y1_9HYPH</name>
<proteinExistence type="predicted"/>
<dbReference type="AlphaFoldDB" id="A0A8I1G7Y1"/>
<evidence type="ECO:0000313" key="1">
    <source>
        <dbReference type="EMBL" id="MBJ7542222.1"/>
    </source>
</evidence>
<accession>A0A8I1G7Y1</accession>
<dbReference type="Proteomes" id="UP000623250">
    <property type="component" value="Unassembled WGS sequence"/>
</dbReference>
<dbReference type="EMBL" id="JAEMUK010000002">
    <property type="protein sequence ID" value="MBJ7542222.1"/>
    <property type="molecule type" value="Genomic_DNA"/>
</dbReference>
<gene>
    <name evidence="1" type="ORF">JDN41_01455</name>
</gene>
<protein>
    <submittedName>
        <fullName evidence="1">Uncharacterized protein</fullName>
    </submittedName>
</protein>
<sequence>MSHEFDASLIHPEPAAEALPPDLRNAVESAKRMPSAFANAKLHGENELRRLVQSCNRIAWSTAPSDLRAPSREEAEALLAALAPDARERLIAEAKLAAEQRRFVGILHVIEREVAAQKAAEQADRVRYEAEQREIAEFEVFDAAGKAARFEAWRASRRGA</sequence>
<dbReference type="RefSeq" id="WP_037241371.1">
    <property type="nucleotide sequence ID" value="NZ_JAEMUK010000002.1"/>
</dbReference>
<keyword evidence="2" id="KW-1185">Reference proteome</keyword>
<comment type="caution">
    <text evidence="1">The sequence shown here is derived from an EMBL/GenBank/DDBJ whole genome shotgun (WGS) entry which is preliminary data.</text>
</comment>
<evidence type="ECO:0000313" key="2">
    <source>
        <dbReference type="Proteomes" id="UP000623250"/>
    </source>
</evidence>